<evidence type="ECO:0000256" key="1">
    <source>
        <dbReference type="SAM" id="SignalP"/>
    </source>
</evidence>
<dbReference type="Pfam" id="PF13609">
    <property type="entry name" value="Porin_4"/>
    <property type="match status" value="1"/>
</dbReference>
<dbReference type="InterPro" id="IPR033900">
    <property type="entry name" value="Gram_neg_porin_domain"/>
</dbReference>
<dbReference type="Gene3D" id="2.40.160.10">
    <property type="entry name" value="Porin"/>
    <property type="match status" value="1"/>
</dbReference>
<dbReference type="SUPFAM" id="SSF56935">
    <property type="entry name" value="Porins"/>
    <property type="match status" value="1"/>
</dbReference>
<dbReference type="RefSeq" id="WP_118154179.1">
    <property type="nucleotide sequence ID" value="NZ_QWEY01000009.1"/>
</dbReference>
<keyword evidence="4" id="KW-1185">Reference proteome</keyword>
<feature type="domain" description="Porin" evidence="2">
    <location>
        <begin position="7"/>
        <end position="291"/>
    </location>
</feature>
<organism evidence="3 4">
    <name type="scientific">Pseudotabrizicola alkalilacus</name>
    <dbReference type="NCBI Taxonomy" id="2305252"/>
    <lineage>
        <taxon>Bacteria</taxon>
        <taxon>Pseudomonadati</taxon>
        <taxon>Pseudomonadota</taxon>
        <taxon>Alphaproteobacteria</taxon>
        <taxon>Rhodobacterales</taxon>
        <taxon>Paracoccaceae</taxon>
        <taxon>Pseudotabrizicola</taxon>
    </lineage>
</organism>
<accession>A0A411YZE7</accession>
<dbReference type="Proteomes" id="UP000284547">
    <property type="component" value="Unassembled WGS sequence"/>
</dbReference>
<gene>
    <name evidence="3" type="ORF">D1012_15435</name>
</gene>
<feature type="signal peptide" evidence="1">
    <location>
        <begin position="1"/>
        <end position="19"/>
    </location>
</feature>
<evidence type="ECO:0000313" key="4">
    <source>
        <dbReference type="Proteomes" id="UP000284547"/>
    </source>
</evidence>
<dbReference type="AlphaFoldDB" id="A0A411YZE7"/>
<proteinExistence type="predicted"/>
<dbReference type="InterPro" id="IPR023614">
    <property type="entry name" value="Porin_dom_sf"/>
</dbReference>
<keyword evidence="1" id="KW-0732">Signal</keyword>
<name>A0A411YZE7_9RHOB</name>
<evidence type="ECO:0000259" key="2">
    <source>
        <dbReference type="Pfam" id="PF13609"/>
    </source>
</evidence>
<sequence length="311" mass="31152">MKKVLLATTVLAMTATVAAAEVTLSGNGRMGVVYNGNAASDKLQFSSRIRAVFTMSGETDGGLAFGGTFRADNAGGAANGSAGNIFISGAFGKLAMGDVVGAAEEVIGDLPEIGFTDLSGGLVLNANDNDVLFLTGDGNIYASAGNPGALYTYSTGGLTFALGMNDGNNNLSGAAFDDTQAYSVGVKYAVDAYSVSLGYEVADPSVGTSAKHLIIGGEATFGTTTVKAYYGDGSGAIAGLKHYGLGVTHKMDALTLKAYVKRTEVGAADATGYGLGAAYSLGGGATVEGGIVDNNVAGSKPRADLGIKFTF</sequence>
<dbReference type="GO" id="GO:0015288">
    <property type="term" value="F:porin activity"/>
    <property type="evidence" value="ECO:0007669"/>
    <property type="project" value="InterPro"/>
</dbReference>
<dbReference type="EMBL" id="QWEY01000009">
    <property type="protein sequence ID" value="RGP36184.1"/>
    <property type="molecule type" value="Genomic_DNA"/>
</dbReference>
<dbReference type="GO" id="GO:0016020">
    <property type="term" value="C:membrane"/>
    <property type="evidence" value="ECO:0007669"/>
    <property type="project" value="InterPro"/>
</dbReference>
<protein>
    <submittedName>
        <fullName evidence="3">Porin</fullName>
    </submittedName>
</protein>
<reference evidence="3 4" key="1">
    <citation type="submission" date="2018-08" db="EMBL/GenBank/DDBJ databases">
        <title>Flavobacterium tibetense sp. nov., isolated from a wetland YonghuCo on Tibetan Plateau.</title>
        <authorList>
            <person name="Phurbu D."/>
            <person name="Lu H."/>
            <person name="Xing P."/>
        </authorList>
    </citation>
    <scope>NUCLEOTIDE SEQUENCE [LARGE SCALE GENOMIC DNA]</scope>
    <source>
        <strain evidence="3 4">DJC</strain>
    </source>
</reference>
<feature type="chain" id="PRO_5019140587" evidence="1">
    <location>
        <begin position="20"/>
        <end position="311"/>
    </location>
</feature>
<comment type="caution">
    <text evidence="3">The sequence shown here is derived from an EMBL/GenBank/DDBJ whole genome shotgun (WGS) entry which is preliminary data.</text>
</comment>
<evidence type="ECO:0000313" key="3">
    <source>
        <dbReference type="EMBL" id="RGP36184.1"/>
    </source>
</evidence>
<dbReference type="OrthoDB" id="7326315at2"/>